<sequence length="66" mass="7050">MVTSVVSSLALFQLRAIWYSPVHRRVISLVVHCDGSSSNNSQEAACGVAMFSCHGQACIGRAEVVL</sequence>
<accession>A0AAV2D0C0</accession>
<keyword evidence="2" id="KW-1185">Reference proteome</keyword>
<dbReference type="EMBL" id="OZ034814">
    <property type="protein sequence ID" value="CAL1362571.1"/>
    <property type="molecule type" value="Genomic_DNA"/>
</dbReference>
<protein>
    <recommendedName>
        <fullName evidence="3">Secreted protein</fullName>
    </recommendedName>
</protein>
<evidence type="ECO:0008006" key="3">
    <source>
        <dbReference type="Google" id="ProtNLM"/>
    </source>
</evidence>
<evidence type="ECO:0000313" key="2">
    <source>
        <dbReference type="Proteomes" id="UP001497516"/>
    </source>
</evidence>
<dbReference type="Proteomes" id="UP001497516">
    <property type="component" value="Chromosome 10"/>
</dbReference>
<name>A0AAV2D0C0_9ROSI</name>
<organism evidence="1 2">
    <name type="scientific">Linum trigynum</name>
    <dbReference type="NCBI Taxonomy" id="586398"/>
    <lineage>
        <taxon>Eukaryota</taxon>
        <taxon>Viridiplantae</taxon>
        <taxon>Streptophyta</taxon>
        <taxon>Embryophyta</taxon>
        <taxon>Tracheophyta</taxon>
        <taxon>Spermatophyta</taxon>
        <taxon>Magnoliopsida</taxon>
        <taxon>eudicotyledons</taxon>
        <taxon>Gunneridae</taxon>
        <taxon>Pentapetalae</taxon>
        <taxon>rosids</taxon>
        <taxon>fabids</taxon>
        <taxon>Malpighiales</taxon>
        <taxon>Linaceae</taxon>
        <taxon>Linum</taxon>
    </lineage>
</organism>
<proteinExistence type="predicted"/>
<gene>
    <name evidence="1" type="ORF">LTRI10_LOCUS9517</name>
</gene>
<evidence type="ECO:0000313" key="1">
    <source>
        <dbReference type="EMBL" id="CAL1362571.1"/>
    </source>
</evidence>
<reference evidence="1 2" key="1">
    <citation type="submission" date="2024-04" db="EMBL/GenBank/DDBJ databases">
        <authorList>
            <person name="Fracassetti M."/>
        </authorList>
    </citation>
    <scope>NUCLEOTIDE SEQUENCE [LARGE SCALE GENOMIC DNA]</scope>
</reference>
<dbReference type="AlphaFoldDB" id="A0AAV2D0C0"/>